<gene>
    <name evidence="1" type="ORF">SAMN04488515_0704</name>
</gene>
<dbReference type="EMBL" id="FOIZ01000001">
    <property type="protein sequence ID" value="SEW02451.1"/>
    <property type="molecule type" value="Genomic_DNA"/>
</dbReference>
<dbReference type="SUPFAM" id="SSF56925">
    <property type="entry name" value="OMPA-like"/>
    <property type="match status" value="1"/>
</dbReference>
<protein>
    <recommendedName>
        <fullName evidence="3">Transferrin-binding protein B C-lobe/N-lobe beta barrel domain-containing protein</fullName>
    </recommendedName>
</protein>
<proteinExistence type="predicted"/>
<organism evidence="1 2">
    <name type="scientific">Cognatiyoonia koreensis</name>
    <dbReference type="NCBI Taxonomy" id="364200"/>
    <lineage>
        <taxon>Bacteria</taxon>
        <taxon>Pseudomonadati</taxon>
        <taxon>Pseudomonadota</taxon>
        <taxon>Alphaproteobacteria</taxon>
        <taxon>Rhodobacterales</taxon>
        <taxon>Paracoccaceae</taxon>
        <taxon>Cognatiyoonia</taxon>
    </lineage>
</organism>
<accession>A0A1I0NNK6</accession>
<evidence type="ECO:0000313" key="1">
    <source>
        <dbReference type="EMBL" id="SEW02451.1"/>
    </source>
</evidence>
<dbReference type="STRING" id="364200.SAMN04488515_0704"/>
<keyword evidence="2" id="KW-1185">Reference proteome</keyword>
<evidence type="ECO:0008006" key="3">
    <source>
        <dbReference type="Google" id="ProtNLM"/>
    </source>
</evidence>
<dbReference type="PROSITE" id="PS51257">
    <property type="entry name" value="PROKAR_LIPOPROTEIN"/>
    <property type="match status" value="1"/>
</dbReference>
<evidence type="ECO:0000313" key="2">
    <source>
        <dbReference type="Proteomes" id="UP000199167"/>
    </source>
</evidence>
<dbReference type="AlphaFoldDB" id="A0A1I0NNK6"/>
<sequence>MCCAGSKVMRIVRQIMCSTALLALGGCLGGDIVTPSEARNLSSRTDAYAALRDRNSDVPNSAWDAMPTQGQARFDGAAAVRFGPDNARTRLAGDVSLTVDYATGGIDGQIDRLFGVDGSNDLAEYRGQLRVGDGRIGVDRPNDWSAGYSGTLRGNGDRIVSGGTIRGDFQGTPVRTMEGRSDGSDTALVNGVEMPFRVDIVAEQKTLTAD</sequence>
<dbReference type="InterPro" id="IPR011250">
    <property type="entry name" value="OMP/PagP_B-barrel"/>
</dbReference>
<dbReference type="Proteomes" id="UP000199167">
    <property type="component" value="Unassembled WGS sequence"/>
</dbReference>
<reference evidence="1 2" key="1">
    <citation type="submission" date="2016-10" db="EMBL/GenBank/DDBJ databases">
        <authorList>
            <person name="de Groot N.N."/>
        </authorList>
    </citation>
    <scope>NUCLEOTIDE SEQUENCE [LARGE SCALE GENOMIC DNA]</scope>
    <source>
        <strain evidence="1 2">DSM 17925</strain>
    </source>
</reference>
<dbReference type="Gene3D" id="2.40.160.90">
    <property type="match status" value="1"/>
</dbReference>
<name>A0A1I0NNK6_9RHOB</name>